<comment type="function">
    <text evidence="6">Part of the binding-protein-dependent transport system for phosphate; probably responsible for the translocation of the substrate across the membrane.</text>
</comment>
<keyword evidence="5" id="KW-0813">Transport</keyword>
<organism evidence="8 9">
    <name type="scientific">Geosporobacter subterraneus DSM 17957</name>
    <dbReference type="NCBI Taxonomy" id="1121919"/>
    <lineage>
        <taxon>Bacteria</taxon>
        <taxon>Bacillati</taxon>
        <taxon>Bacillota</taxon>
        <taxon>Clostridia</taxon>
        <taxon>Peptostreptococcales</taxon>
        <taxon>Thermotaleaceae</taxon>
        <taxon>Geosporobacter</taxon>
    </lineage>
</organism>
<dbReference type="Proteomes" id="UP000184536">
    <property type="component" value="Unassembled WGS sequence"/>
</dbReference>
<feature type="transmembrane region" description="Helical" evidence="5">
    <location>
        <begin position="197"/>
        <end position="218"/>
    </location>
</feature>
<evidence type="ECO:0000256" key="5">
    <source>
        <dbReference type="RuleBase" id="RU363032"/>
    </source>
</evidence>
<dbReference type="SUPFAM" id="SSF161098">
    <property type="entry name" value="MetI-like"/>
    <property type="match status" value="1"/>
</dbReference>
<dbReference type="PANTHER" id="PTHR42727:SF1">
    <property type="entry name" value="PHOSPHATE TRANSPORT SYSTEM PERMEASE"/>
    <property type="match status" value="1"/>
</dbReference>
<dbReference type="InterPro" id="IPR035906">
    <property type="entry name" value="MetI-like_sf"/>
</dbReference>
<reference evidence="9" key="1">
    <citation type="submission" date="2016-11" db="EMBL/GenBank/DDBJ databases">
        <authorList>
            <person name="Varghese N."/>
            <person name="Submissions S."/>
        </authorList>
    </citation>
    <scope>NUCLEOTIDE SEQUENCE [LARGE SCALE GENOMIC DNA]</scope>
    <source>
        <strain evidence="9">DSM 17957</strain>
    </source>
</reference>
<dbReference type="PROSITE" id="PS50928">
    <property type="entry name" value="ABC_TM1"/>
    <property type="match status" value="1"/>
</dbReference>
<feature type="transmembrane region" description="Helical" evidence="5">
    <location>
        <begin position="117"/>
        <end position="141"/>
    </location>
</feature>
<keyword evidence="9" id="KW-1185">Reference proteome</keyword>
<feature type="domain" description="ABC transmembrane type-1" evidence="7">
    <location>
        <begin position="77"/>
        <end position="289"/>
    </location>
</feature>
<accession>A0A1M6GFD6</accession>
<evidence type="ECO:0000256" key="2">
    <source>
        <dbReference type="ARBA" id="ARBA00022692"/>
    </source>
</evidence>
<keyword evidence="6" id="KW-1003">Cell membrane</keyword>
<feature type="transmembrane region" description="Helical" evidence="5">
    <location>
        <begin position="21"/>
        <end position="41"/>
    </location>
</feature>
<dbReference type="STRING" id="1121919.SAMN02745975_01248"/>
<dbReference type="Pfam" id="PF00528">
    <property type="entry name" value="BPD_transp_1"/>
    <property type="match status" value="1"/>
</dbReference>
<proteinExistence type="inferred from homology"/>
<dbReference type="RefSeq" id="WP_110940486.1">
    <property type="nucleotide sequence ID" value="NZ_FQZV01000014.1"/>
</dbReference>
<dbReference type="Gene3D" id="1.10.3720.10">
    <property type="entry name" value="MetI-like"/>
    <property type="match status" value="1"/>
</dbReference>
<dbReference type="InterPro" id="IPR000515">
    <property type="entry name" value="MetI-like"/>
</dbReference>
<protein>
    <recommendedName>
        <fullName evidence="6">Phosphate transport system permease protein</fullName>
    </recommendedName>
</protein>
<evidence type="ECO:0000256" key="1">
    <source>
        <dbReference type="ARBA" id="ARBA00004141"/>
    </source>
</evidence>
<dbReference type="GO" id="GO:0005315">
    <property type="term" value="F:phosphate transmembrane transporter activity"/>
    <property type="evidence" value="ECO:0007669"/>
    <property type="project" value="InterPro"/>
</dbReference>
<dbReference type="NCBIfam" id="TIGR02138">
    <property type="entry name" value="phosphate_pstC"/>
    <property type="match status" value="1"/>
</dbReference>
<keyword evidence="6" id="KW-0592">Phosphate transport</keyword>
<evidence type="ECO:0000256" key="3">
    <source>
        <dbReference type="ARBA" id="ARBA00022989"/>
    </source>
</evidence>
<dbReference type="AlphaFoldDB" id="A0A1M6GFD6"/>
<gene>
    <name evidence="8" type="ORF">SAMN02745975_01248</name>
</gene>
<feature type="transmembrane region" description="Helical" evidence="5">
    <location>
        <begin position="271"/>
        <end position="293"/>
    </location>
</feature>
<dbReference type="InterPro" id="IPR011864">
    <property type="entry name" value="Phosphate_PstC"/>
</dbReference>
<dbReference type="PANTHER" id="PTHR42727">
    <property type="entry name" value="PHOSPHATE TRANSPORT SYSTEM PERMEASE PROTEIN"/>
    <property type="match status" value="1"/>
</dbReference>
<keyword evidence="4 5" id="KW-0472">Membrane</keyword>
<evidence type="ECO:0000256" key="4">
    <source>
        <dbReference type="ARBA" id="ARBA00023136"/>
    </source>
</evidence>
<evidence type="ECO:0000313" key="8">
    <source>
        <dbReference type="EMBL" id="SHJ08675.1"/>
    </source>
</evidence>
<evidence type="ECO:0000259" key="7">
    <source>
        <dbReference type="PROSITE" id="PS50928"/>
    </source>
</evidence>
<dbReference type="EMBL" id="FQZV01000014">
    <property type="protein sequence ID" value="SHJ08675.1"/>
    <property type="molecule type" value="Genomic_DNA"/>
</dbReference>
<dbReference type="GO" id="GO:0005886">
    <property type="term" value="C:plasma membrane"/>
    <property type="evidence" value="ECO:0007669"/>
    <property type="project" value="UniProtKB-SubCell"/>
</dbReference>
<comment type="subcellular location">
    <subcellularLocation>
        <location evidence="5">Cell membrane</location>
        <topology evidence="5">Multi-pass membrane protein</topology>
    </subcellularLocation>
    <subcellularLocation>
        <location evidence="1">Membrane</location>
        <topology evidence="1">Multi-pass membrane protein</topology>
    </subcellularLocation>
</comment>
<dbReference type="GO" id="GO:0006817">
    <property type="term" value="P:phosphate ion transport"/>
    <property type="evidence" value="ECO:0007669"/>
    <property type="project" value="UniProtKB-KW"/>
</dbReference>
<feature type="transmembrane region" description="Helical" evidence="5">
    <location>
        <begin position="153"/>
        <end position="176"/>
    </location>
</feature>
<name>A0A1M6GFD6_9FIRM</name>
<dbReference type="CDD" id="cd06261">
    <property type="entry name" value="TM_PBP2"/>
    <property type="match status" value="1"/>
</dbReference>
<keyword evidence="3 5" id="KW-1133">Transmembrane helix</keyword>
<keyword evidence="2 5" id="KW-0812">Transmembrane</keyword>
<feature type="transmembrane region" description="Helical" evidence="5">
    <location>
        <begin position="71"/>
        <end position="96"/>
    </location>
</feature>
<dbReference type="OrthoDB" id="9785113at2"/>
<evidence type="ECO:0000313" key="9">
    <source>
        <dbReference type="Proteomes" id="UP000184536"/>
    </source>
</evidence>
<comment type="similarity">
    <text evidence="6">Belongs to the binding-protein-dependent transport system permease family. CysTW subfamily.</text>
</comment>
<sequence length="300" mass="32650">MKSQGKAKRKVHLGEFFIEKALQLFAAISILTTIAIIFTLFQETFIFFQEVSIIEFFTSKMWTPTLHPRNFGILPLLVGTMMIALGSSIIALPLGLFTAIYLSEYAHKKVRSVVKPVLEILAGIPSIVYGFFALTFITPILQKILPQTQVFNAASASIAVGIMITPMVASLSEDAMMAVPDSIRQGAYALGSTKFEVAMKVIVPACLSSIASAFVLAISRAVGETMIVAIAAGASPTLTFNPLKSIQTMTGFMVNISLGDIQHGTIEYKTVFAVGALLFVITFMMNIVAKLIVNKYREEY</sequence>
<evidence type="ECO:0000256" key="6">
    <source>
        <dbReference type="RuleBase" id="RU363054"/>
    </source>
</evidence>